<dbReference type="KEGG" id="ngf:FRF71_07330"/>
<evidence type="ECO:0000256" key="3">
    <source>
        <dbReference type="ARBA" id="ARBA00022723"/>
    </source>
</evidence>
<dbReference type="GO" id="GO:0020037">
    <property type="term" value="F:heme binding"/>
    <property type="evidence" value="ECO:0007669"/>
    <property type="project" value="InterPro"/>
</dbReference>
<keyword evidence="5 6" id="KW-0408">Iron</keyword>
<dbReference type="EMBL" id="CP042345">
    <property type="protein sequence ID" value="QEA17506.1"/>
    <property type="molecule type" value="Genomic_DNA"/>
</dbReference>
<evidence type="ECO:0000256" key="4">
    <source>
        <dbReference type="ARBA" id="ARBA00022982"/>
    </source>
</evidence>
<proteinExistence type="predicted"/>
<sequence length="139" mass="13901">MALAGCGGAKQDEAATAPSANSEPTAGSASPAAAATRTAIAAAAKPAAFAQCASCHSAEPGKHGIGPSLHGVYGTKAGEIPGYAFSDKLKASGLTWDDATLDHWLAGPIKMVPGTKMSYAGMSDPAKRAEIIAYLKTLK</sequence>
<organism evidence="9 10">
    <name type="scientific">Novosphingobium ginsenosidimutans</name>
    <dbReference type="NCBI Taxonomy" id="1176536"/>
    <lineage>
        <taxon>Bacteria</taxon>
        <taxon>Pseudomonadati</taxon>
        <taxon>Pseudomonadota</taxon>
        <taxon>Alphaproteobacteria</taxon>
        <taxon>Sphingomonadales</taxon>
        <taxon>Sphingomonadaceae</taxon>
        <taxon>Novosphingobium</taxon>
    </lineage>
</organism>
<accession>A0A5B8S7C7</accession>
<dbReference type="GO" id="GO:0046872">
    <property type="term" value="F:metal ion binding"/>
    <property type="evidence" value="ECO:0007669"/>
    <property type="project" value="UniProtKB-KW"/>
</dbReference>
<keyword evidence="1" id="KW-0813">Transport</keyword>
<evidence type="ECO:0000256" key="5">
    <source>
        <dbReference type="ARBA" id="ARBA00023004"/>
    </source>
</evidence>
<dbReference type="PANTHER" id="PTHR11961">
    <property type="entry name" value="CYTOCHROME C"/>
    <property type="match status" value="1"/>
</dbReference>
<protein>
    <submittedName>
        <fullName evidence="9">C-type cytochrome</fullName>
    </submittedName>
</protein>
<dbReference type="GO" id="GO:0009055">
    <property type="term" value="F:electron transfer activity"/>
    <property type="evidence" value="ECO:0007669"/>
    <property type="project" value="InterPro"/>
</dbReference>
<dbReference type="PROSITE" id="PS51007">
    <property type="entry name" value="CYTC"/>
    <property type="match status" value="1"/>
</dbReference>
<keyword evidence="3 6" id="KW-0479">Metal-binding</keyword>
<dbReference type="Pfam" id="PF00034">
    <property type="entry name" value="Cytochrom_C"/>
    <property type="match status" value="1"/>
</dbReference>
<dbReference type="InterPro" id="IPR009056">
    <property type="entry name" value="Cyt_c-like_dom"/>
</dbReference>
<reference evidence="9 10" key="1">
    <citation type="journal article" date="2013" name="J. Microbiol. Biotechnol.">
        <title>Novosphingobium ginsenosidimutans sp. nov., with the ability to convert ginsenoside.</title>
        <authorList>
            <person name="Kim J.K."/>
            <person name="He D."/>
            <person name="Liu Q.M."/>
            <person name="Park H.Y."/>
            <person name="Jung M.S."/>
            <person name="Yoon M.H."/>
            <person name="Kim S.C."/>
            <person name="Im W.T."/>
        </authorList>
    </citation>
    <scope>NUCLEOTIDE SEQUENCE [LARGE SCALE GENOMIC DNA]</scope>
    <source>
        <strain evidence="9 10">FW-6</strain>
    </source>
</reference>
<dbReference type="InterPro" id="IPR002327">
    <property type="entry name" value="Cyt_c_1A/1B"/>
</dbReference>
<dbReference type="Proteomes" id="UP000321172">
    <property type="component" value="Chromosome"/>
</dbReference>
<dbReference type="OrthoDB" id="9805828at2"/>
<feature type="domain" description="Cytochrome c" evidence="8">
    <location>
        <begin position="40"/>
        <end position="139"/>
    </location>
</feature>
<keyword evidence="2 6" id="KW-0349">Heme</keyword>
<evidence type="ECO:0000256" key="6">
    <source>
        <dbReference type="PROSITE-ProRule" id="PRU00433"/>
    </source>
</evidence>
<name>A0A5B8S7C7_9SPHN</name>
<dbReference type="Gene3D" id="1.10.760.10">
    <property type="entry name" value="Cytochrome c-like domain"/>
    <property type="match status" value="1"/>
</dbReference>
<evidence type="ECO:0000313" key="9">
    <source>
        <dbReference type="EMBL" id="QEA17506.1"/>
    </source>
</evidence>
<feature type="region of interest" description="Disordered" evidence="7">
    <location>
        <begin position="1"/>
        <end position="32"/>
    </location>
</feature>
<evidence type="ECO:0000256" key="7">
    <source>
        <dbReference type="SAM" id="MobiDB-lite"/>
    </source>
</evidence>
<evidence type="ECO:0000313" key="10">
    <source>
        <dbReference type="Proteomes" id="UP000321172"/>
    </source>
</evidence>
<evidence type="ECO:0000256" key="1">
    <source>
        <dbReference type="ARBA" id="ARBA00022448"/>
    </source>
</evidence>
<evidence type="ECO:0000256" key="2">
    <source>
        <dbReference type="ARBA" id="ARBA00022617"/>
    </source>
</evidence>
<gene>
    <name evidence="9" type="ORF">FRF71_07330</name>
</gene>
<evidence type="ECO:0000259" key="8">
    <source>
        <dbReference type="PROSITE" id="PS51007"/>
    </source>
</evidence>
<keyword evidence="10" id="KW-1185">Reference proteome</keyword>
<keyword evidence="4" id="KW-0249">Electron transport</keyword>
<dbReference type="InterPro" id="IPR036909">
    <property type="entry name" value="Cyt_c-like_dom_sf"/>
</dbReference>
<dbReference type="SUPFAM" id="SSF46626">
    <property type="entry name" value="Cytochrome c"/>
    <property type="match status" value="1"/>
</dbReference>
<dbReference type="AlphaFoldDB" id="A0A5B8S7C7"/>
<dbReference type="PRINTS" id="PR00604">
    <property type="entry name" value="CYTCHRMECIAB"/>
</dbReference>